<evidence type="ECO:0000313" key="2">
    <source>
        <dbReference type="Proteomes" id="UP001295444"/>
    </source>
</evidence>
<proteinExistence type="predicted"/>
<organism evidence="1 2">
    <name type="scientific">Pelobates cultripes</name>
    <name type="common">Western spadefoot toad</name>
    <dbReference type="NCBI Taxonomy" id="61616"/>
    <lineage>
        <taxon>Eukaryota</taxon>
        <taxon>Metazoa</taxon>
        <taxon>Chordata</taxon>
        <taxon>Craniata</taxon>
        <taxon>Vertebrata</taxon>
        <taxon>Euteleostomi</taxon>
        <taxon>Amphibia</taxon>
        <taxon>Batrachia</taxon>
        <taxon>Anura</taxon>
        <taxon>Pelobatoidea</taxon>
        <taxon>Pelobatidae</taxon>
        <taxon>Pelobates</taxon>
    </lineage>
</organism>
<keyword evidence="2" id="KW-1185">Reference proteome</keyword>
<reference evidence="1" key="1">
    <citation type="submission" date="2022-03" db="EMBL/GenBank/DDBJ databases">
        <authorList>
            <person name="Alioto T."/>
            <person name="Alioto T."/>
            <person name="Gomez Garrido J."/>
        </authorList>
    </citation>
    <scope>NUCLEOTIDE SEQUENCE</scope>
</reference>
<evidence type="ECO:0000313" key="1">
    <source>
        <dbReference type="EMBL" id="CAH2223022.1"/>
    </source>
</evidence>
<accession>A0AAD1R3V5</accession>
<protein>
    <submittedName>
        <fullName evidence="1">Uncharacterized protein</fullName>
    </submittedName>
</protein>
<dbReference type="Proteomes" id="UP001295444">
    <property type="component" value="Chromosome 01"/>
</dbReference>
<feature type="non-terminal residue" evidence="1">
    <location>
        <position position="1"/>
    </location>
</feature>
<name>A0AAD1R3V5_PELCU</name>
<feature type="non-terminal residue" evidence="1">
    <location>
        <position position="57"/>
    </location>
</feature>
<dbReference type="AlphaFoldDB" id="A0AAD1R3V5"/>
<sequence>ARTPIYIPDVAPQSSSTKKVPMLPTTTLTLYIWNVHKHKYCLHGLYSPAMPITTLQS</sequence>
<gene>
    <name evidence="1" type="ORF">PECUL_23A001840</name>
</gene>
<dbReference type="EMBL" id="OW240912">
    <property type="protein sequence ID" value="CAH2223022.1"/>
    <property type="molecule type" value="Genomic_DNA"/>
</dbReference>